<name>A0AA38P3G3_9AGAR</name>
<reference evidence="1" key="1">
    <citation type="submission" date="2022-08" db="EMBL/GenBank/DDBJ databases">
        <authorList>
            <consortium name="DOE Joint Genome Institute"/>
            <person name="Min B."/>
            <person name="Riley R."/>
            <person name="Sierra-Patev S."/>
            <person name="Naranjo-Ortiz M."/>
            <person name="Looney B."/>
            <person name="Konkel Z."/>
            <person name="Slot J.C."/>
            <person name="Sakamoto Y."/>
            <person name="Steenwyk J.L."/>
            <person name="Rokas A."/>
            <person name="Carro J."/>
            <person name="Camarero S."/>
            <person name="Ferreira P."/>
            <person name="Molpeceres G."/>
            <person name="Ruiz-Duenas F.J."/>
            <person name="Serrano A."/>
            <person name="Henrissat B."/>
            <person name="Drula E."/>
            <person name="Hughes K.W."/>
            <person name="Mata J.L."/>
            <person name="Ishikawa N.K."/>
            <person name="Vargas-Isla R."/>
            <person name="Ushijima S."/>
            <person name="Smith C.A."/>
            <person name="Ahrendt S."/>
            <person name="Andreopoulos W."/>
            <person name="He G."/>
            <person name="Labutti K."/>
            <person name="Lipzen A."/>
            <person name="Ng V."/>
            <person name="Sandor L."/>
            <person name="Barry K."/>
            <person name="Martinez A.T."/>
            <person name="Xiao Y."/>
            <person name="Gibbons J.G."/>
            <person name="Terashima K."/>
            <person name="Hibbett D.S."/>
            <person name="Grigoriev I.V."/>
        </authorList>
    </citation>
    <scope>NUCLEOTIDE SEQUENCE</scope>
    <source>
        <strain evidence="1">TFB9207</strain>
    </source>
</reference>
<proteinExistence type="predicted"/>
<gene>
    <name evidence="1" type="ORF">F5878DRAFT_627675</name>
</gene>
<dbReference type="Proteomes" id="UP001163846">
    <property type="component" value="Unassembled WGS sequence"/>
</dbReference>
<organism evidence="1 2">
    <name type="scientific">Lentinula raphanica</name>
    <dbReference type="NCBI Taxonomy" id="153919"/>
    <lineage>
        <taxon>Eukaryota</taxon>
        <taxon>Fungi</taxon>
        <taxon>Dikarya</taxon>
        <taxon>Basidiomycota</taxon>
        <taxon>Agaricomycotina</taxon>
        <taxon>Agaricomycetes</taxon>
        <taxon>Agaricomycetidae</taxon>
        <taxon>Agaricales</taxon>
        <taxon>Marasmiineae</taxon>
        <taxon>Omphalotaceae</taxon>
        <taxon>Lentinula</taxon>
    </lineage>
</organism>
<accession>A0AA38P3G3</accession>
<dbReference type="SUPFAM" id="SSF52047">
    <property type="entry name" value="RNI-like"/>
    <property type="match status" value="1"/>
</dbReference>
<evidence type="ECO:0000313" key="2">
    <source>
        <dbReference type="Proteomes" id="UP001163846"/>
    </source>
</evidence>
<dbReference type="EMBL" id="MU806404">
    <property type="protein sequence ID" value="KAJ3835511.1"/>
    <property type="molecule type" value="Genomic_DNA"/>
</dbReference>
<comment type="caution">
    <text evidence="1">The sequence shown here is derived from an EMBL/GenBank/DDBJ whole genome shotgun (WGS) entry which is preliminary data.</text>
</comment>
<dbReference type="AlphaFoldDB" id="A0AA38P3G3"/>
<evidence type="ECO:0000313" key="1">
    <source>
        <dbReference type="EMBL" id="KAJ3835511.1"/>
    </source>
</evidence>
<protein>
    <submittedName>
        <fullName evidence="1">Uncharacterized protein</fullName>
    </submittedName>
</protein>
<keyword evidence="2" id="KW-1185">Reference proteome</keyword>
<sequence>MLLSLPNELLSSIVEHIAYSPTLPDSAHTELASISRFKRTSSELHRLSVANWQLRQICVPFLFADIKIRSAEDAVNMKGQLSLFSQFTKTLVIEFDTYDSDRTEDQIMDQFALAQLEHLSYVELQSFQYSPLLLKTLLAYPTIKSILIRTVPDESLHNDDLSKVIVDTLIYPLSFSNIGNCLKNGMRLARLLLYYGPGLLDEEFGSRKFPGLEEIVILMGSSLSTPFSWLSDLASTNSTLNELNIHRNQLPSLSITLLTSFDNECERQGLKTSFVVEHVNLRKASGQSSHDWDVIAFTMSTNPSASLVNILSLVASSFPKLEILSLDLTKNKEHYDAGALSSVLARCSSLRVVYLKNVFKWLRFESAIEARCFPLSQPTRRATTVTLEVSEVLACAEIALLQLTALLAKQFRTLESFSIDDTGHGRNNRSAERWYLVGWLHVLNFDRKVGGTLQRFTDSMQAWQHTWFESE</sequence>